<dbReference type="AlphaFoldDB" id="A0A2K8T8U2"/>
<keyword evidence="2" id="KW-0614">Plasmid</keyword>
<dbReference type="EMBL" id="CP024793">
    <property type="protein sequence ID" value="AUB44116.1"/>
    <property type="molecule type" value="Genomic_DNA"/>
</dbReference>
<protein>
    <submittedName>
        <fullName evidence="2">Putative transposase YbfD/YdcC associated with H repeats</fullName>
    </submittedName>
</protein>
<geneLocation type="plasmid" evidence="3">
    <name>pnfsy08</name>
</geneLocation>
<dbReference type="KEGG" id="nfl:COO91_10334"/>
<organism evidence="2 3">
    <name type="scientific">Nostoc flagelliforme CCNUN1</name>
    <dbReference type="NCBI Taxonomy" id="2038116"/>
    <lineage>
        <taxon>Bacteria</taxon>
        <taxon>Bacillati</taxon>
        <taxon>Cyanobacteriota</taxon>
        <taxon>Cyanophyceae</taxon>
        <taxon>Nostocales</taxon>
        <taxon>Nostocaceae</taxon>
        <taxon>Nostoc</taxon>
    </lineage>
</organism>
<sequence length="49" mass="5737">MSGIPSHDTIARVFALDPQAFEQCFQRWVESKQFKIHALLIQNYNQCLL</sequence>
<dbReference type="Proteomes" id="UP000232003">
    <property type="component" value="Plasmid pNFSY08"/>
</dbReference>
<evidence type="ECO:0000313" key="3">
    <source>
        <dbReference type="Proteomes" id="UP000232003"/>
    </source>
</evidence>
<evidence type="ECO:0000313" key="2">
    <source>
        <dbReference type="EMBL" id="AUB44116.1"/>
    </source>
</evidence>
<proteinExistence type="predicted"/>
<accession>A0A2K8T8U2</accession>
<feature type="domain" description="H repeat-associated protein N-terminal" evidence="1">
    <location>
        <begin position="2"/>
        <end position="29"/>
    </location>
</feature>
<reference evidence="2 3" key="1">
    <citation type="submission" date="2017-11" db="EMBL/GenBank/DDBJ databases">
        <title>Complete genome of a free-living desiccation-tolerant cyanobacterium and its photosynthetic adaptation to extreme terrestrial habitat.</title>
        <authorList>
            <person name="Shang J."/>
        </authorList>
    </citation>
    <scope>NUCLEOTIDE SEQUENCE [LARGE SCALE GENOMIC DNA]</scope>
    <source>
        <strain evidence="2 3">CCNUN1</strain>
        <plasmid evidence="3">pnfsy08</plasmid>
    </source>
</reference>
<gene>
    <name evidence="2" type="ORF">COO91_10334</name>
</gene>
<name>A0A2K8T8U2_9NOSO</name>
<keyword evidence="3" id="KW-1185">Reference proteome</keyword>
<dbReference type="InterPro" id="IPR032806">
    <property type="entry name" value="YbfD_N"/>
</dbReference>
<evidence type="ECO:0000259" key="1">
    <source>
        <dbReference type="Pfam" id="PF13808"/>
    </source>
</evidence>
<dbReference type="Pfam" id="PF13808">
    <property type="entry name" value="DDE_Tnp_1_assoc"/>
    <property type="match status" value="1"/>
</dbReference>